<sequence>MLNEVKRIQIIDTALRSQSVERKATLTKSFSEFTIERFRDGKLKPVIDSIWDWGDANKAHAPMTENKNVGKIILMIRE</sequence>
<dbReference type="EMBL" id="QYTW02000031">
    <property type="protein sequence ID" value="RST57603.1"/>
    <property type="molecule type" value="Genomic_DNA"/>
</dbReference>
<dbReference type="Pfam" id="PF13602">
    <property type="entry name" value="ADH_zinc_N_2"/>
    <property type="match status" value="1"/>
</dbReference>
<organism evidence="1 2">
    <name type="scientific">Siminovitchia terrae</name>
    <name type="common">Bacillus terrae</name>
    <dbReference type="NCBI Taxonomy" id="1914933"/>
    <lineage>
        <taxon>Bacteria</taxon>
        <taxon>Bacillati</taxon>
        <taxon>Bacillota</taxon>
        <taxon>Bacilli</taxon>
        <taxon>Bacillales</taxon>
        <taxon>Bacillaceae</taxon>
        <taxon>Siminovitchia</taxon>
    </lineage>
</organism>
<dbReference type="OrthoDB" id="9792162at2"/>
<reference evidence="1 2" key="1">
    <citation type="submission" date="2018-12" db="EMBL/GenBank/DDBJ databases">
        <authorList>
            <person name="Sun L."/>
            <person name="Chen Z."/>
        </authorList>
    </citation>
    <scope>NUCLEOTIDE SEQUENCE [LARGE SCALE GENOMIC DNA]</scope>
    <source>
        <strain evidence="1 2">LMG 29736</strain>
    </source>
</reference>
<dbReference type="RefSeq" id="WP_120118251.1">
    <property type="nucleotide sequence ID" value="NZ_QYTW02000031.1"/>
</dbReference>
<comment type="caution">
    <text evidence="1">The sequence shown here is derived from an EMBL/GenBank/DDBJ whole genome shotgun (WGS) entry which is preliminary data.</text>
</comment>
<name>A0A429X2H7_SIMTE</name>
<dbReference type="Gene3D" id="3.90.180.10">
    <property type="entry name" value="Medium-chain alcohol dehydrogenases, catalytic domain"/>
    <property type="match status" value="1"/>
</dbReference>
<dbReference type="Proteomes" id="UP000287296">
    <property type="component" value="Unassembled WGS sequence"/>
</dbReference>
<protein>
    <submittedName>
        <fullName evidence="1">Uncharacterized protein</fullName>
    </submittedName>
</protein>
<evidence type="ECO:0000313" key="1">
    <source>
        <dbReference type="EMBL" id="RST57603.1"/>
    </source>
</evidence>
<gene>
    <name evidence="1" type="ORF">D5F11_021990</name>
</gene>
<evidence type="ECO:0000313" key="2">
    <source>
        <dbReference type="Proteomes" id="UP000287296"/>
    </source>
</evidence>
<proteinExistence type="predicted"/>
<dbReference type="AlphaFoldDB" id="A0A429X2H7"/>
<accession>A0A429X2H7</accession>